<accession>A0A3S0VKG6</accession>
<name>A0A3S0VKG6_9FLAO</name>
<dbReference type="InterPro" id="IPR006015">
    <property type="entry name" value="Universal_stress_UspA"/>
</dbReference>
<organism evidence="3 4">
    <name type="scientific">Chryseobacterium arthrosphaerae</name>
    <dbReference type="NCBI Taxonomy" id="651561"/>
    <lineage>
        <taxon>Bacteria</taxon>
        <taxon>Pseudomonadati</taxon>
        <taxon>Bacteroidota</taxon>
        <taxon>Flavobacteriia</taxon>
        <taxon>Flavobacteriales</taxon>
        <taxon>Weeksellaceae</taxon>
        <taxon>Chryseobacterium group</taxon>
        <taxon>Chryseobacterium</taxon>
    </lineage>
</organism>
<dbReference type="PRINTS" id="PR01438">
    <property type="entry name" value="UNVRSLSTRESS"/>
</dbReference>
<feature type="domain" description="UspA" evidence="2">
    <location>
        <begin position="42"/>
        <end position="179"/>
    </location>
</feature>
<comment type="caution">
    <text evidence="3">The sequence shown here is derived from an EMBL/GenBank/DDBJ whole genome shotgun (WGS) entry which is preliminary data.</text>
</comment>
<evidence type="ECO:0000259" key="2">
    <source>
        <dbReference type="Pfam" id="PF00582"/>
    </source>
</evidence>
<proteinExistence type="inferred from homology"/>
<comment type="similarity">
    <text evidence="1">Belongs to the universal stress protein A family.</text>
</comment>
<protein>
    <submittedName>
        <fullName evidence="3">Universal stress protein</fullName>
    </submittedName>
</protein>
<evidence type="ECO:0000256" key="1">
    <source>
        <dbReference type="ARBA" id="ARBA00008791"/>
    </source>
</evidence>
<dbReference type="EMBL" id="RYFC01000001">
    <property type="protein sequence ID" value="RTZ50386.1"/>
    <property type="molecule type" value="Genomic_DNA"/>
</dbReference>
<sequence length="315" mass="36068">MDANVSSPEKDISSSFYAMSQYFYDKAMGSCPSFVISKSGTMKTIIVCTDFSHEAENATHYAASLAKENKYRIVLFTLQTVSIHALNAQASADFFYTQTLKNQTKLSDKAAEINSLYSIETEYHLASGNFIEELENCLNIHECDFIVMGMAEKTLEQKLLGNNVIRAIHRIKKPVLIIPAHIEYTGIRKILFSYDTHKNMTWSAMNDIYYFINKFDAEIEVFNVTESIEDFTEVIHDIDLNSGYDLNDIKYSFKMIQSIEVIKAIEEEIRLTNPDLLTMVPYKYNLLESLFHRSKTAIMAYKNKIPLLSIPLNID</sequence>
<dbReference type="Proteomes" id="UP000276953">
    <property type="component" value="Unassembled WGS sequence"/>
</dbReference>
<dbReference type="CDD" id="cd00293">
    <property type="entry name" value="USP-like"/>
    <property type="match status" value="1"/>
</dbReference>
<dbReference type="SUPFAM" id="SSF52402">
    <property type="entry name" value="Adenine nucleotide alpha hydrolases-like"/>
    <property type="match status" value="2"/>
</dbReference>
<dbReference type="AlphaFoldDB" id="A0A3S0VKG6"/>
<dbReference type="Pfam" id="PF00582">
    <property type="entry name" value="Usp"/>
    <property type="match status" value="1"/>
</dbReference>
<dbReference type="Gene3D" id="3.40.50.12370">
    <property type="match status" value="1"/>
</dbReference>
<evidence type="ECO:0000313" key="4">
    <source>
        <dbReference type="Proteomes" id="UP000276953"/>
    </source>
</evidence>
<evidence type="ECO:0000313" key="3">
    <source>
        <dbReference type="EMBL" id="RTZ50386.1"/>
    </source>
</evidence>
<dbReference type="InterPro" id="IPR006016">
    <property type="entry name" value="UspA"/>
</dbReference>
<dbReference type="PANTHER" id="PTHR46268">
    <property type="entry name" value="STRESS RESPONSE PROTEIN NHAX"/>
    <property type="match status" value="1"/>
</dbReference>
<gene>
    <name evidence="3" type="ORF">EJ377_11390</name>
</gene>
<reference evidence="3 4" key="1">
    <citation type="submission" date="2018-12" db="EMBL/GenBank/DDBJ databases">
        <title>Draft Genome Sequence of Chryseobacterium arthrosphaerae strain ED882-96 Isolated from the Blood of a Patient with Liver Cirrhosis in Taiwan.</title>
        <authorList>
            <person name="Lin J.-N."/>
            <person name="Lai C.-H."/>
            <person name="Yang C.-H."/>
            <person name="Huang Y.-H."/>
        </authorList>
    </citation>
    <scope>NUCLEOTIDE SEQUENCE [LARGE SCALE GENOMIC DNA]</scope>
    <source>
        <strain evidence="3 4">ED882-96</strain>
    </source>
</reference>
<dbReference type="PANTHER" id="PTHR46268:SF22">
    <property type="entry name" value="SENSOR PROTEIN KDPD-RELATED"/>
    <property type="match status" value="1"/>
</dbReference>